<accession>A0A1I0CIK0</accession>
<dbReference type="RefSeq" id="WP_093319490.1">
    <property type="nucleotide sequence ID" value="NZ_FOHV01000011.1"/>
</dbReference>
<evidence type="ECO:0000313" key="2">
    <source>
        <dbReference type="Proteomes" id="UP000242642"/>
    </source>
</evidence>
<dbReference type="AlphaFoldDB" id="A0A1I0CIK0"/>
<proteinExistence type="predicted"/>
<protein>
    <submittedName>
        <fullName evidence="1">Uncharacterized protein</fullName>
    </submittedName>
</protein>
<keyword evidence="2" id="KW-1185">Reference proteome</keyword>
<dbReference type="OrthoDB" id="2003057at2"/>
<evidence type="ECO:0000313" key="1">
    <source>
        <dbReference type="EMBL" id="SET18970.1"/>
    </source>
</evidence>
<dbReference type="EMBL" id="FOHV01000011">
    <property type="protein sequence ID" value="SET18970.1"/>
    <property type="molecule type" value="Genomic_DNA"/>
</dbReference>
<sequence>MNKQFVVKCEKLLFLFTSLSIILKSENETNWSLGVNNIISQLTPPNYGELLDPYKAFQSVSSMYRLMEGGYGSFSDFYVWREDFDTRKKLNEELNMIKEKIWFTLND</sequence>
<gene>
    <name evidence="1" type="ORF">SAMN02583745_01611</name>
</gene>
<dbReference type="Proteomes" id="UP000242642">
    <property type="component" value="Unassembled WGS sequence"/>
</dbReference>
<organism evidence="1 2">
    <name type="scientific">Thorsellia anophelis DSM 18579</name>
    <dbReference type="NCBI Taxonomy" id="1123402"/>
    <lineage>
        <taxon>Bacteria</taxon>
        <taxon>Pseudomonadati</taxon>
        <taxon>Pseudomonadota</taxon>
        <taxon>Gammaproteobacteria</taxon>
        <taxon>Enterobacterales</taxon>
        <taxon>Thorselliaceae</taxon>
        <taxon>Thorsellia</taxon>
    </lineage>
</organism>
<name>A0A1I0CIK0_9GAMM</name>
<reference evidence="2" key="1">
    <citation type="submission" date="2016-10" db="EMBL/GenBank/DDBJ databases">
        <authorList>
            <person name="Varghese N."/>
            <person name="Submissions S."/>
        </authorList>
    </citation>
    <scope>NUCLEOTIDE SEQUENCE [LARGE SCALE GENOMIC DNA]</scope>
    <source>
        <strain evidence="2">DSM 18579</strain>
    </source>
</reference>